<sequence length="122" mass="13587">MDDDDGILESERLQIQLIRELDMEELQVEEVDDNDDLSTDEDDNDSSGHADAEAGSYGSFTFDTSLASLHTYLGEIDDTHGRMMTLDGGVTLTLPVFYLEGSELIPSKSKFECFSRILAVDR</sequence>
<feature type="compositionally biased region" description="Acidic residues" evidence="1">
    <location>
        <begin position="24"/>
        <end position="45"/>
    </location>
</feature>
<name>A0A843UC40_COLES</name>
<proteinExistence type="predicted"/>
<dbReference type="EMBL" id="NMUH01000419">
    <property type="protein sequence ID" value="MQL78833.1"/>
    <property type="molecule type" value="Genomic_DNA"/>
</dbReference>
<evidence type="ECO:0000256" key="1">
    <source>
        <dbReference type="SAM" id="MobiDB-lite"/>
    </source>
</evidence>
<evidence type="ECO:0000313" key="2">
    <source>
        <dbReference type="EMBL" id="MQL78833.1"/>
    </source>
</evidence>
<dbReference type="Proteomes" id="UP000652761">
    <property type="component" value="Unassembled WGS sequence"/>
</dbReference>
<evidence type="ECO:0000313" key="3">
    <source>
        <dbReference type="Proteomes" id="UP000652761"/>
    </source>
</evidence>
<feature type="region of interest" description="Disordered" evidence="1">
    <location>
        <begin position="24"/>
        <end position="57"/>
    </location>
</feature>
<dbReference type="OrthoDB" id="267517at2759"/>
<protein>
    <submittedName>
        <fullName evidence="2">Uncharacterized protein</fullName>
    </submittedName>
</protein>
<dbReference type="AlphaFoldDB" id="A0A843UC40"/>
<reference evidence="2" key="1">
    <citation type="submission" date="2017-07" db="EMBL/GenBank/DDBJ databases">
        <title>Taro Niue Genome Assembly and Annotation.</title>
        <authorList>
            <person name="Atibalentja N."/>
            <person name="Keating K."/>
            <person name="Fields C.J."/>
        </authorList>
    </citation>
    <scope>NUCLEOTIDE SEQUENCE</scope>
    <source>
        <strain evidence="2">Niue_2</strain>
        <tissue evidence="2">Leaf</tissue>
    </source>
</reference>
<keyword evidence="3" id="KW-1185">Reference proteome</keyword>
<comment type="caution">
    <text evidence="2">The sequence shown here is derived from an EMBL/GenBank/DDBJ whole genome shotgun (WGS) entry which is preliminary data.</text>
</comment>
<organism evidence="2 3">
    <name type="scientific">Colocasia esculenta</name>
    <name type="common">Wild taro</name>
    <name type="synonym">Arum esculentum</name>
    <dbReference type="NCBI Taxonomy" id="4460"/>
    <lineage>
        <taxon>Eukaryota</taxon>
        <taxon>Viridiplantae</taxon>
        <taxon>Streptophyta</taxon>
        <taxon>Embryophyta</taxon>
        <taxon>Tracheophyta</taxon>
        <taxon>Spermatophyta</taxon>
        <taxon>Magnoliopsida</taxon>
        <taxon>Liliopsida</taxon>
        <taxon>Araceae</taxon>
        <taxon>Aroideae</taxon>
        <taxon>Colocasieae</taxon>
        <taxon>Colocasia</taxon>
    </lineage>
</organism>
<accession>A0A843UC40</accession>
<gene>
    <name evidence="2" type="ORF">Taro_011253</name>
</gene>